<evidence type="ECO:0000256" key="1">
    <source>
        <dbReference type="ARBA" id="ARBA00022679"/>
    </source>
</evidence>
<sequence length="299" mass="34327">MRIPRILHHIFLDGEEEYFKTTEEATALGSGMKREWRESCIAAHPNWTYMFWDRAAALKLLNNRYPWFTKTFLSYRKVVSQGDALRPFLMHAFGGMYLDLDVSCYKSSEPFLQGHDLVFQSEKNEEDVSNAVVASITGHPFWNAVVRKMIVEAKRANEKVLDSGSILTTTGPNVFKEVFQRWVEYVRPEPPYGGQYMVHGSRVKYYPRGHWFVPCLWDDVACHRGINELAAAGTPNVQLAGHHQFTGSWLGSLNDPTPELARPKGDTNDPSDTMAEAHTKEKRRLKLSLHQNRRQNRSI</sequence>
<comment type="caution">
    <text evidence="3">The sequence shown here is derived from an EMBL/GenBank/DDBJ whole genome shotgun (WGS) entry which is preliminary data.</text>
</comment>
<dbReference type="SUPFAM" id="SSF53448">
    <property type="entry name" value="Nucleotide-diphospho-sugar transferases"/>
    <property type="match status" value="1"/>
</dbReference>
<reference evidence="3 4" key="1">
    <citation type="journal article" date="2024" name="Nat. Commun.">
        <title>Phylogenomics reveals the evolutionary origins of lichenization in chlorophyte algae.</title>
        <authorList>
            <person name="Puginier C."/>
            <person name="Libourel C."/>
            <person name="Otte J."/>
            <person name="Skaloud P."/>
            <person name="Haon M."/>
            <person name="Grisel S."/>
            <person name="Petersen M."/>
            <person name="Berrin J.G."/>
            <person name="Delaux P.M."/>
            <person name="Dal Grande F."/>
            <person name="Keller J."/>
        </authorList>
    </citation>
    <scope>NUCLEOTIDE SEQUENCE [LARGE SCALE GENOMIC DNA]</scope>
    <source>
        <strain evidence="3 4">SAG 216-7</strain>
    </source>
</reference>
<dbReference type="Proteomes" id="UP001491310">
    <property type="component" value="Unassembled WGS sequence"/>
</dbReference>
<dbReference type="Gene3D" id="3.90.550.20">
    <property type="match status" value="1"/>
</dbReference>
<feature type="compositionally biased region" description="Basic residues" evidence="2">
    <location>
        <begin position="280"/>
        <end position="299"/>
    </location>
</feature>
<organism evidence="3 4">
    <name type="scientific">Coccomyxa subellipsoidea</name>
    <dbReference type="NCBI Taxonomy" id="248742"/>
    <lineage>
        <taxon>Eukaryota</taxon>
        <taxon>Viridiplantae</taxon>
        <taxon>Chlorophyta</taxon>
        <taxon>core chlorophytes</taxon>
        <taxon>Trebouxiophyceae</taxon>
        <taxon>Trebouxiophyceae incertae sedis</taxon>
        <taxon>Coccomyxaceae</taxon>
        <taxon>Coccomyxa</taxon>
    </lineage>
</organism>
<dbReference type="PANTHER" id="PTHR32385">
    <property type="entry name" value="MANNOSYL PHOSPHORYLINOSITOL CERAMIDE SYNTHASE"/>
    <property type="match status" value="1"/>
</dbReference>
<dbReference type="Pfam" id="PF04488">
    <property type="entry name" value="Gly_transf_sug"/>
    <property type="match status" value="1"/>
</dbReference>
<gene>
    <name evidence="3" type="ORF">WJX75_001905</name>
</gene>
<protein>
    <recommendedName>
        <fullName evidence="5">Glycosyltransferase family 32 protein</fullName>
    </recommendedName>
</protein>
<evidence type="ECO:0000313" key="3">
    <source>
        <dbReference type="EMBL" id="KAK9917211.1"/>
    </source>
</evidence>
<evidence type="ECO:0000256" key="2">
    <source>
        <dbReference type="SAM" id="MobiDB-lite"/>
    </source>
</evidence>
<dbReference type="EMBL" id="JALJOT010000002">
    <property type="protein sequence ID" value="KAK9917211.1"/>
    <property type="molecule type" value="Genomic_DNA"/>
</dbReference>
<accession>A0ABR2Z0L5</accession>
<evidence type="ECO:0000313" key="4">
    <source>
        <dbReference type="Proteomes" id="UP001491310"/>
    </source>
</evidence>
<feature type="region of interest" description="Disordered" evidence="2">
    <location>
        <begin position="251"/>
        <end position="299"/>
    </location>
</feature>
<proteinExistence type="predicted"/>
<dbReference type="PANTHER" id="PTHR32385:SF23">
    <property type="entry name" value="NUCLEOTIDE-DIPHOSPHO-SUGAR TRANSFERASE"/>
    <property type="match status" value="1"/>
</dbReference>
<dbReference type="InterPro" id="IPR007577">
    <property type="entry name" value="GlycoTrfase_DXD_sugar-bd_CS"/>
</dbReference>
<dbReference type="InterPro" id="IPR051706">
    <property type="entry name" value="Glycosyltransferase_domain"/>
</dbReference>
<keyword evidence="4" id="KW-1185">Reference proteome</keyword>
<evidence type="ECO:0008006" key="5">
    <source>
        <dbReference type="Google" id="ProtNLM"/>
    </source>
</evidence>
<keyword evidence="1" id="KW-0808">Transferase</keyword>
<name>A0ABR2Z0L5_9CHLO</name>
<dbReference type="InterPro" id="IPR029044">
    <property type="entry name" value="Nucleotide-diphossugar_trans"/>
</dbReference>